<dbReference type="InterPro" id="IPR009351">
    <property type="entry name" value="AlkZ-like"/>
</dbReference>
<comment type="caution">
    <text evidence="1">The sequence shown here is derived from an EMBL/GenBank/DDBJ whole genome shotgun (WGS) entry which is preliminary data.</text>
</comment>
<name>A0ABW7DEN1_9PSED</name>
<dbReference type="Proteomes" id="UP001605918">
    <property type="component" value="Unassembled WGS sequence"/>
</dbReference>
<proteinExistence type="predicted"/>
<reference evidence="1 2" key="1">
    <citation type="submission" date="2024-10" db="EMBL/GenBank/DDBJ databases">
        <title>Whole genome of Pseudomonas sp Strain RB5.</title>
        <authorList>
            <person name="Selami N."/>
        </authorList>
    </citation>
    <scope>NUCLEOTIDE SEQUENCE [LARGE SCALE GENOMIC DNA]</scope>
    <source>
        <strain evidence="1 2">RB5</strain>
    </source>
</reference>
<dbReference type="Pfam" id="PF06224">
    <property type="entry name" value="AlkZ-like"/>
    <property type="match status" value="1"/>
</dbReference>
<dbReference type="RefSeq" id="WP_394507211.1">
    <property type="nucleotide sequence ID" value="NZ_JBIEIL010000008.1"/>
</dbReference>
<dbReference type="PANTHER" id="PTHR30528:SF0">
    <property type="entry name" value="CYTOPLASMIC PROTEIN"/>
    <property type="match status" value="1"/>
</dbReference>
<accession>A0ABW7DEN1</accession>
<evidence type="ECO:0000313" key="2">
    <source>
        <dbReference type="Proteomes" id="UP001605918"/>
    </source>
</evidence>
<keyword evidence="2" id="KW-1185">Reference proteome</keyword>
<dbReference type="EMBL" id="JBIEIL010000008">
    <property type="protein sequence ID" value="MFG6206051.1"/>
    <property type="molecule type" value="Genomic_DNA"/>
</dbReference>
<gene>
    <name evidence="1" type="ORF">ACGSLL_16940</name>
</gene>
<evidence type="ECO:0000313" key="1">
    <source>
        <dbReference type="EMBL" id="MFG6206051.1"/>
    </source>
</evidence>
<sequence>MPATMSFSLKQARRLALAAQGFNGRQPPTVNANHLNRLIERLGLLQIDSVNAVVRSHYLPLFSRLGAYPSELLDQAAWSSGRRRTLFEYWGHEASLLPQSMYPLLGWRMQRARRGEDIYQQLAKFGREQQETIRRVLASVEEQGALGAGSLSTREDKAGPWWDWSAEKLALEWLFAAGEVTVAGRRGFERLYDLPERVIPAAILQRPMPDEAEAQRGLLLHAARALGVGTEKDLRDYFRLSPTDARPRLAELVEAGQLQRCEVADWRQIAYCLPEPKVLRKVVASALLSPFDSLIWERSRTERLFDFRYRLEIYTPQPKRVYGYYVLPFLHNERIAARVDLRAERAAGQLAVHAVHEEEPGLDEEGMLALAVNLRRMASWLGLARVQLNCQRESAARLRVALAQIDAG</sequence>
<protein>
    <submittedName>
        <fullName evidence="1">Winged helix-turn-helix domain-containing protein</fullName>
    </submittedName>
</protein>
<dbReference type="PANTHER" id="PTHR30528">
    <property type="entry name" value="CYTOPLASMIC PROTEIN"/>
    <property type="match status" value="1"/>
</dbReference>
<organism evidence="1 2">
    <name type="scientific">Pseudomonas retamae</name>
    <dbReference type="NCBI Taxonomy" id="702110"/>
    <lineage>
        <taxon>Bacteria</taxon>
        <taxon>Pseudomonadati</taxon>
        <taxon>Pseudomonadota</taxon>
        <taxon>Gammaproteobacteria</taxon>
        <taxon>Pseudomonadales</taxon>
        <taxon>Pseudomonadaceae</taxon>
        <taxon>Pseudomonas</taxon>
    </lineage>
</organism>